<evidence type="ECO:0000313" key="3">
    <source>
        <dbReference type="Proteomes" id="UP000036932"/>
    </source>
</evidence>
<proteinExistence type="predicted"/>
<dbReference type="InterPro" id="IPR001296">
    <property type="entry name" value="Glyco_trans_1"/>
</dbReference>
<dbReference type="InterPro" id="IPR050194">
    <property type="entry name" value="Glycosyltransferase_grp1"/>
</dbReference>
<dbReference type="AlphaFoldDB" id="A0A0M1N4E5"/>
<organism evidence="2 3">
    <name type="scientific">Paenibacillus solani</name>
    <dbReference type="NCBI Taxonomy" id="1705565"/>
    <lineage>
        <taxon>Bacteria</taxon>
        <taxon>Bacillati</taxon>
        <taxon>Bacillota</taxon>
        <taxon>Bacilli</taxon>
        <taxon>Bacillales</taxon>
        <taxon>Paenibacillaceae</taxon>
        <taxon>Paenibacillus</taxon>
    </lineage>
</organism>
<evidence type="ECO:0000313" key="2">
    <source>
        <dbReference type="EMBL" id="KOR77026.1"/>
    </source>
</evidence>
<dbReference type="EMBL" id="LIUT01000006">
    <property type="protein sequence ID" value="KOR77026.1"/>
    <property type="molecule type" value="Genomic_DNA"/>
</dbReference>
<dbReference type="PANTHER" id="PTHR45947:SF3">
    <property type="entry name" value="SULFOQUINOVOSYL TRANSFERASE SQD2"/>
    <property type="match status" value="1"/>
</dbReference>
<keyword evidence="3" id="KW-1185">Reference proteome</keyword>
<comment type="caution">
    <text evidence="2">The sequence shown here is derived from an EMBL/GenBank/DDBJ whole genome shotgun (WGS) entry which is preliminary data.</text>
</comment>
<dbReference type="GO" id="GO:0016757">
    <property type="term" value="F:glycosyltransferase activity"/>
    <property type="evidence" value="ECO:0007669"/>
    <property type="project" value="InterPro"/>
</dbReference>
<dbReference type="Pfam" id="PF00534">
    <property type="entry name" value="Glycos_transf_1"/>
    <property type="match status" value="1"/>
</dbReference>
<dbReference type="Gene3D" id="3.40.50.2000">
    <property type="entry name" value="Glycogen Phosphorylase B"/>
    <property type="match status" value="1"/>
</dbReference>
<name>A0A0M1N4E5_9BACL</name>
<dbReference type="PANTHER" id="PTHR45947">
    <property type="entry name" value="SULFOQUINOVOSYL TRANSFERASE SQD2"/>
    <property type="match status" value="1"/>
</dbReference>
<dbReference type="Proteomes" id="UP000036932">
    <property type="component" value="Unassembled WGS sequence"/>
</dbReference>
<reference evidence="3" key="1">
    <citation type="submission" date="2015-08" db="EMBL/GenBank/DDBJ databases">
        <title>Genome sequencing project for genomic taxonomy and phylogenomics of Bacillus-like bacteria.</title>
        <authorList>
            <person name="Liu B."/>
            <person name="Wang J."/>
            <person name="Zhu Y."/>
            <person name="Liu G."/>
            <person name="Chen Q."/>
            <person name="Chen Z."/>
            <person name="Lan J."/>
            <person name="Che J."/>
            <person name="Ge C."/>
            <person name="Shi H."/>
            <person name="Pan Z."/>
            <person name="Liu X."/>
        </authorList>
    </citation>
    <scope>NUCLEOTIDE SEQUENCE [LARGE SCALE GENOMIC DNA]</scope>
    <source>
        <strain evidence="3">FJAT-22460</strain>
    </source>
</reference>
<gene>
    <name evidence="2" type="ORF">AM231_22705</name>
</gene>
<protein>
    <recommendedName>
        <fullName evidence="1">Glycosyl transferase family 1 domain-containing protein</fullName>
    </recommendedName>
</protein>
<evidence type="ECO:0000259" key="1">
    <source>
        <dbReference type="Pfam" id="PF00534"/>
    </source>
</evidence>
<feature type="domain" description="Glycosyl transferase family 1" evidence="1">
    <location>
        <begin position="167"/>
        <end position="309"/>
    </location>
</feature>
<accession>A0A0M1N4E5</accession>
<dbReference type="PATRIC" id="fig|1705565.3.peg.671"/>
<sequence>MRIGYIGGHSPKVNERAIDDQWTRYLGEYAELVKIPPLSFMKLFGGSIDGWKRRFPDNVMELGEGLQSLCFKYEIQTFYLNLPFVIPYVMMARNAKGIDLSMLFIAHSVATPFWLKQWLALAPFITEKDVVLHSTASCKEALMRISPRFELSVHAPLCIDLRDAIPNTGGKDRIMLAIGRIEDVKNVDFLLNCFSRIRGQVPDARLVIAGEYTGTKQQIEKYRGCIEEYMNRYGLHDAVEFTGAVLGEEKQKLFAESRLLVNLSTDPGETFGFNLLEAKASGLPVVCTRWNGFQELVAEGEDGLFVDCSWTSHMPVIDEEHAIEQCVGVLTDNDLHRRLSQGALSRVKAYDYQLIMPRIVDFAIQAKGHSFSGIEQKHVVRIANTAIEEMQDIYLLEHLQRFGWLNETPYTVLSVPQDEPLSGWMNKVKPIIGHFAGEAPIYAQY</sequence>
<dbReference type="CDD" id="cd03801">
    <property type="entry name" value="GT4_PimA-like"/>
    <property type="match status" value="1"/>
</dbReference>
<dbReference type="SUPFAM" id="SSF53756">
    <property type="entry name" value="UDP-Glycosyltransferase/glycogen phosphorylase"/>
    <property type="match status" value="1"/>
</dbReference>